<name>A0ABW5IRH1_9BACT</name>
<dbReference type="InterPro" id="IPR012347">
    <property type="entry name" value="Ferritin-like"/>
</dbReference>
<gene>
    <name evidence="1" type="ORF">ACFSRY_17165</name>
</gene>
<dbReference type="EMBL" id="JBHULU010000021">
    <property type="protein sequence ID" value="MFD2515607.1"/>
    <property type="molecule type" value="Genomic_DNA"/>
</dbReference>
<protein>
    <submittedName>
        <fullName evidence="1">Ferritin-like domain-containing protein</fullName>
    </submittedName>
</protein>
<evidence type="ECO:0000313" key="2">
    <source>
        <dbReference type="Proteomes" id="UP001597544"/>
    </source>
</evidence>
<dbReference type="PANTHER" id="PTHR30565">
    <property type="entry name" value="PROTEIN YCIF"/>
    <property type="match status" value="1"/>
</dbReference>
<comment type="caution">
    <text evidence="1">The sequence shown here is derived from an EMBL/GenBank/DDBJ whole genome shotgun (WGS) entry which is preliminary data.</text>
</comment>
<dbReference type="CDD" id="cd07909">
    <property type="entry name" value="YciF"/>
    <property type="match status" value="1"/>
</dbReference>
<dbReference type="SUPFAM" id="SSF47240">
    <property type="entry name" value="Ferritin-like"/>
    <property type="match status" value="1"/>
</dbReference>
<dbReference type="RefSeq" id="WP_377510673.1">
    <property type="nucleotide sequence ID" value="NZ_JBHULU010000021.1"/>
</dbReference>
<reference evidence="2" key="1">
    <citation type="journal article" date="2019" name="Int. J. Syst. Evol. Microbiol.">
        <title>The Global Catalogue of Microorganisms (GCM) 10K type strain sequencing project: providing services to taxonomists for standard genome sequencing and annotation.</title>
        <authorList>
            <consortium name="The Broad Institute Genomics Platform"/>
            <consortium name="The Broad Institute Genome Sequencing Center for Infectious Disease"/>
            <person name="Wu L."/>
            <person name="Ma J."/>
        </authorList>
    </citation>
    <scope>NUCLEOTIDE SEQUENCE [LARGE SCALE GENOMIC DNA]</scope>
    <source>
        <strain evidence="2">KCTC 42498</strain>
    </source>
</reference>
<keyword evidence="2" id="KW-1185">Reference proteome</keyword>
<evidence type="ECO:0000313" key="1">
    <source>
        <dbReference type="EMBL" id="MFD2515607.1"/>
    </source>
</evidence>
<dbReference type="PANTHER" id="PTHR30565:SF9">
    <property type="entry name" value="PROTEIN YCIF"/>
    <property type="match status" value="1"/>
</dbReference>
<dbReference type="Pfam" id="PF05974">
    <property type="entry name" value="DUF892"/>
    <property type="match status" value="1"/>
</dbReference>
<dbReference type="InterPro" id="IPR010287">
    <property type="entry name" value="DUF892_YciF-like"/>
</dbReference>
<dbReference type="Proteomes" id="UP001597544">
    <property type="component" value="Unassembled WGS sequence"/>
</dbReference>
<dbReference type="InterPro" id="IPR047114">
    <property type="entry name" value="YciF"/>
</dbReference>
<proteinExistence type="predicted"/>
<organism evidence="1 2">
    <name type="scientific">Pontibacter locisalis</name>
    <dbReference type="NCBI Taxonomy" id="1719035"/>
    <lineage>
        <taxon>Bacteria</taxon>
        <taxon>Pseudomonadati</taxon>
        <taxon>Bacteroidota</taxon>
        <taxon>Cytophagia</taxon>
        <taxon>Cytophagales</taxon>
        <taxon>Hymenobacteraceae</taxon>
        <taxon>Pontibacter</taxon>
    </lineage>
</organism>
<dbReference type="InterPro" id="IPR009078">
    <property type="entry name" value="Ferritin-like_SF"/>
</dbReference>
<dbReference type="Gene3D" id="1.20.1260.10">
    <property type="match status" value="1"/>
</dbReference>
<accession>A0ABW5IRH1</accession>
<sequence>MKLNNLKDLFIHELKDLYNAEHQIMKAMPKMVDAASSGELKRALQDHMRETETQIERLDKVFGMLDEKATGEKCKAMEGIIKESEEMISTRADKNVMDAALIAMAQRVEHYEIAGYGTVCTYAKQLGMQEVLDQLQMILSEEKKADEKLTYIAEHNINVKAEHNAK</sequence>